<evidence type="ECO:0000313" key="3">
    <source>
        <dbReference type="EnsemblPlants" id="PGSC0003DMT400089009"/>
    </source>
</evidence>
<dbReference type="Pfam" id="PF03936">
    <property type="entry name" value="Terpene_synth_C"/>
    <property type="match status" value="1"/>
</dbReference>
<dbReference type="PANTHER" id="PTHR31225:SF256">
    <property type="entry name" value="(-)-ALPHA-TERPINEOL SYNTHASE-LIKE"/>
    <property type="match status" value="1"/>
</dbReference>
<accession>M1DH87</accession>
<dbReference type="HOGENOM" id="CLU_141312_0_0_1"/>
<sequence length="161" mass="19555">MDDHDKNNILVKQVSHALEMPLHWKVQRLEARWFIDNVYEQSECFNPILLQLAKLDFNMLQAIYLDELKQLSRWHENMNLVEMMGFTRDRLVEFFFWNVGFAFEPKFWFCRKWIVKLGELITIIDDMYELHGTLEELVLFTDMVDRWDVNAMEQLPSRCVF</sequence>
<dbReference type="InterPro" id="IPR050148">
    <property type="entry name" value="Terpene_synthase-like"/>
</dbReference>
<dbReference type="InParanoid" id="M1DH87"/>
<proteinExistence type="predicted"/>
<reference evidence="4" key="1">
    <citation type="journal article" date="2011" name="Nature">
        <title>Genome sequence and analysis of the tuber crop potato.</title>
        <authorList>
            <consortium name="The Potato Genome Sequencing Consortium"/>
        </authorList>
    </citation>
    <scope>NUCLEOTIDE SEQUENCE [LARGE SCALE GENOMIC DNA]</scope>
    <source>
        <strain evidence="4">cv. DM1-3 516 R44</strain>
    </source>
</reference>
<dbReference type="SUPFAM" id="SSF48239">
    <property type="entry name" value="Terpenoid cyclases/Protein prenyltransferases"/>
    <property type="match status" value="1"/>
</dbReference>
<keyword evidence="1" id="KW-0479">Metal-binding</keyword>
<dbReference type="Gramene" id="PGSC0003DMT400089009">
    <property type="protein sequence ID" value="PGSC0003DMT400089009"/>
    <property type="gene ID" value="PGSC0003DMG400038580"/>
</dbReference>
<dbReference type="InterPro" id="IPR036965">
    <property type="entry name" value="Terpene_synth_N_sf"/>
</dbReference>
<dbReference type="OMA" id="WWRNTEL"/>
<dbReference type="GO" id="GO:0010333">
    <property type="term" value="F:terpene synthase activity"/>
    <property type="evidence" value="ECO:0007669"/>
    <property type="project" value="InterPro"/>
</dbReference>
<dbReference type="PaxDb" id="4113-PGSC0003DMT400089009"/>
<dbReference type="PANTHER" id="PTHR31225">
    <property type="entry name" value="OS04G0344100 PROTEIN-RELATED"/>
    <property type="match status" value="1"/>
</dbReference>
<evidence type="ECO:0000313" key="4">
    <source>
        <dbReference type="Proteomes" id="UP000011115"/>
    </source>
</evidence>
<evidence type="ECO:0000256" key="1">
    <source>
        <dbReference type="ARBA" id="ARBA00022723"/>
    </source>
</evidence>
<organism evidence="3 4">
    <name type="scientific">Solanum tuberosum</name>
    <name type="common">Potato</name>
    <dbReference type="NCBI Taxonomy" id="4113"/>
    <lineage>
        <taxon>Eukaryota</taxon>
        <taxon>Viridiplantae</taxon>
        <taxon>Streptophyta</taxon>
        <taxon>Embryophyta</taxon>
        <taxon>Tracheophyta</taxon>
        <taxon>Spermatophyta</taxon>
        <taxon>Magnoliopsida</taxon>
        <taxon>eudicotyledons</taxon>
        <taxon>Gunneridae</taxon>
        <taxon>Pentapetalae</taxon>
        <taxon>asterids</taxon>
        <taxon>lamiids</taxon>
        <taxon>Solanales</taxon>
        <taxon>Solanaceae</taxon>
        <taxon>Solanoideae</taxon>
        <taxon>Solaneae</taxon>
        <taxon>Solanum</taxon>
    </lineage>
</organism>
<feature type="domain" description="Terpene synthase metal-binding" evidence="2">
    <location>
        <begin position="77"/>
        <end position="157"/>
    </location>
</feature>
<dbReference type="InterPro" id="IPR008949">
    <property type="entry name" value="Isoprenoid_synthase_dom_sf"/>
</dbReference>
<dbReference type="SUPFAM" id="SSF48576">
    <property type="entry name" value="Terpenoid synthases"/>
    <property type="match status" value="1"/>
</dbReference>
<dbReference type="Gramene" id="RHC03H1G1030.2.1">
    <property type="protein sequence ID" value="RHC03H1G1030.2.1"/>
    <property type="gene ID" value="RHC03H1G1030.2"/>
</dbReference>
<dbReference type="GO" id="GO:0000287">
    <property type="term" value="F:magnesium ion binding"/>
    <property type="evidence" value="ECO:0007669"/>
    <property type="project" value="InterPro"/>
</dbReference>
<dbReference type="GO" id="GO:0016114">
    <property type="term" value="P:terpenoid biosynthetic process"/>
    <property type="evidence" value="ECO:0007669"/>
    <property type="project" value="InterPro"/>
</dbReference>
<dbReference type="eggNOG" id="ENOG502QUH3">
    <property type="taxonomic scope" value="Eukaryota"/>
</dbReference>
<dbReference type="Proteomes" id="UP000011115">
    <property type="component" value="Unassembled WGS sequence"/>
</dbReference>
<evidence type="ECO:0000259" key="2">
    <source>
        <dbReference type="Pfam" id="PF03936"/>
    </source>
</evidence>
<reference evidence="3" key="2">
    <citation type="submission" date="2015-06" db="UniProtKB">
        <authorList>
            <consortium name="EnsemblPlants"/>
        </authorList>
    </citation>
    <scope>IDENTIFICATION</scope>
    <source>
        <strain evidence="3">DM1-3 516 R44</strain>
    </source>
</reference>
<dbReference type="InterPro" id="IPR008930">
    <property type="entry name" value="Terpenoid_cyclase/PrenylTrfase"/>
</dbReference>
<keyword evidence="4" id="KW-1185">Reference proteome</keyword>
<name>M1DH87_SOLTU</name>
<dbReference type="EnsemblPlants" id="PGSC0003DMT400089009">
    <property type="protein sequence ID" value="PGSC0003DMT400089009"/>
    <property type="gene ID" value="PGSC0003DMG400038580"/>
</dbReference>
<dbReference type="AlphaFoldDB" id="M1DH87"/>
<dbReference type="Gene3D" id="1.50.10.130">
    <property type="entry name" value="Terpene synthase, N-terminal domain"/>
    <property type="match status" value="1"/>
</dbReference>
<dbReference type="Gene3D" id="1.10.600.10">
    <property type="entry name" value="Farnesyl Diphosphate Synthase"/>
    <property type="match status" value="1"/>
</dbReference>
<protein>
    <recommendedName>
        <fullName evidence="2">Terpene synthase metal-binding domain-containing protein</fullName>
    </recommendedName>
</protein>
<dbReference type="InterPro" id="IPR005630">
    <property type="entry name" value="Terpene_synthase_metal-bd"/>
</dbReference>